<feature type="domain" description="Transposable element P transposase-like RNase H C-terminal" evidence="1">
    <location>
        <begin position="33"/>
        <end position="65"/>
    </location>
</feature>
<comment type="caution">
    <text evidence="2">The sequence shown here is derived from an EMBL/GenBank/DDBJ whole genome shotgun (WGS) entry which is preliminary data.</text>
</comment>
<dbReference type="InterPro" id="IPR048367">
    <property type="entry name" value="TNP-like_RNaseH_C"/>
</dbReference>
<feature type="non-terminal residue" evidence="2">
    <location>
        <position position="1"/>
    </location>
</feature>
<gene>
    <name evidence="2" type="ORF">FWK35_00037249</name>
</gene>
<reference evidence="2 3" key="1">
    <citation type="submission" date="2019-08" db="EMBL/GenBank/DDBJ databases">
        <title>Whole genome of Aphis craccivora.</title>
        <authorList>
            <person name="Voronova N.V."/>
            <person name="Shulinski R.S."/>
            <person name="Bandarenka Y.V."/>
            <person name="Zhorov D.G."/>
            <person name="Warner D."/>
        </authorList>
    </citation>
    <scope>NUCLEOTIDE SEQUENCE [LARGE SCALE GENOMIC DNA]</scope>
    <source>
        <strain evidence="2">180601</strain>
        <tissue evidence="2">Whole Body</tissue>
    </source>
</reference>
<name>A0A6G0VSK1_APHCR</name>
<protein>
    <submittedName>
        <fullName evidence="2">THAP-type domain-containing protein</fullName>
    </submittedName>
</protein>
<evidence type="ECO:0000313" key="2">
    <source>
        <dbReference type="EMBL" id="KAF0707682.1"/>
    </source>
</evidence>
<proteinExistence type="predicted"/>
<accession>A0A6G0VSK1</accession>
<dbReference type="OrthoDB" id="6628553at2759"/>
<evidence type="ECO:0000259" key="1">
    <source>
        <dbReference type="Pfam" id="PF21789"/>
    </source>
</evidence>
<feature type="non-terminal residue" evidence="2">
    <location>
        <position position="276"/>
    </location>
</feature>
<dbReference type="Pfam" id="PF21789">
    <property type="entry name" value="TNP-like_RNaseH_C"/>
    <property type="match status" value="1"/>
</dbReference>
<evidence type="ECO:0000313" key="3">
    <source>
        <dbReference type="Proteomes" id="UP000478052"/>
    </source>
</evidence>
<keyword evidence="3" id="KW-1185">Reference proteome</keyword>
<dbReference type="Proteomes" id="UP000478052">
    <property type="component" value="Unassembled WGS sequence"/>
</dbReference>
<organism evidence="2 3">
    <name type="scientific">Aphis craccivora</name>
    <name type="common">Cowpea aphid</name>
    <dbReference type="NCBI Taxonomy" id="307492"/>
    <lineage>
        <taxon>Eukaryota</taxon>
        <taxon>Metazoa</taxon>
        <taxon>Ecdysozoa</taxon>
        <taxon>Arthropoda</taxon>
        <taxon>Hexapoda</taxon>
        <taxon>Insecta</taxon>
        <taxon>Pterygota</taxon>
        <taxon>Neoptera</taxon>
        <taxon>Paraneoptera</taxon>
        <taxon>Hemiptera</taxon>
        <taxon>Sternorrhyncha</taxon>
        <taxon>Aphidomorpha</taxon>
        <taxon>Aphidoidea</taxon>
        <taxon>Aphididae</taxon>
        <taxon>Aphidini</taxon>
        <taxon>Aphis</taxon>
        <taxon>Aphis</taxon>
    </lineage>
</organism>
<dbReference type="AlphaFoldDB" id="A0A6G0VSK1"/>
<dbReference type="PANTHER" id="PTHR47577">
    <property type="entry name" value="THAP DOMAIN-CONTAINING PROTEIN 6"/>
    <property type="match status" value="1"/>
</dbReference>
<dbReference type="EMBL" id="VUJU01012440">
    <property type="protein sequence ID" value="KAF0707682.1"/>
    <property type="molecule type" value="Genomic_DNA"/>
</dbReference>
<dbReference type="PANTHER" id="PTHR47577:SF2">
    <property type="entry name" value="THAP DOMAIN CONTAINING 9"/>
    <property type="match status" value="1"/>
</dbReference>
<sequence length="276" mass="31183">SINYLKGLTVIVKGETQPLVQSTRKTGFVGLIVSQDHLELLFSNIRSMGGFNNNPTPTQFEAAYKRLIVHVVLKVSSQANCTVQDYTPILTVSSSKKSKILVDNLDILCAEDDNDDLKENIEVFTSTELTYMNNVIECRSGFITRKLLRTVSCHICLNVLTNTGHNVLNIKNRGGLIKPSEDIVLISKTAELVFRSHQHLLSFLKSNMIQYLTIKAPSKLQINKLSNQILDHILDQSPLNNHLLQIIKITVKTFYTIRLHHFNSSTSEPRKELDRI</sequence>